<keyword evidence="2" id="KW-1185">Reference proteome</keyword>
<proteinExistence type="predicted"/>
<dbReference type="EMBL" id="MT675125">
    <property type="protein sequence ID" value="QMV30021.1"/>
    <property type="molecule type" value="Genomic_DNA"/>
</dbReference>
<dbReference type="Proteomes" id="UP000515765">
    <property type="component" value="Segment"/>
</dbReference>
<protein>
    <submittedName>
        <fullName evidence="1">Uncharacterized protein</fullName>
    </submittedName>
</protein>
<organism evidence="1 2">
    <name type="scientific">Providencia phage vB_PreS-Stilesk</name>
    <dbReference type="NCBI Taxonomy" id="2761110"/>
    <lineage>
        <taxon>Viruses</taxon>
        <taxon>Duplodnaviria</taxon>
        <taxon>Heunggongvirae</taxon>
        <taxon>Uroviricota</taxon>
        <taxon>Caudoviricetes</taxon>
        <taxon>Casjensviridae</taxon>
        <taxon>Redjacvirus</taxon>
        <taxon>Redjacvirus stilesk</taxon>
    </lineage>
</organism>
<dbReference type="KEGG" id="vg:62682543"/>
<reference evidence="2" key="1">
    <citation type="submission" date="2020-06" db="EMBL/GenBank/DDBJ databases">
        <title>Complete genome sequences of Providencia rettgeri bacteriophages PibeRecoleta, Stilesk and PatoteraRojo.</title>
        <authorList>
            <person name="Batinovic S."/>
            <person name="Chan H.T."/>
            <person name="Stiles J."/>
            <person name="Petrovski S."/>
        </authorList>
    </citation>
    <scope>NUCLEOTIDE SEQUENCE [LARGE SCALE GENOMIC DNA]</scope>
</reference>
<evidence type="ECO:0000313" key="1">
    <source>
        <dbReference type="EMBL" id="QMV30021.1"/>
    </source>
</evidence>
<name>A0A7G5B148_9CAUD</name>
<dbReference type="RefSeq" id="YP_009999907.1">
    <property type="nucleotide sequence ID" value="NC_053010.1"/>
</dbReference>
<accession>A0A7G5B148</accession>
<sequence>MQGPNTRRVLQQLNEDGFKVRLTFIQDEMTIHIDHKSGQLSKRQEKMVTQRIMDASLKDYIGHHNRWNKAQRKGRRA</sequence>
<dbReference type="GeneID" id="62682543"/>
<evidence type="ECO:0000313" key="2">
    <source>
        <dbReference type="Proteomes" id="UP000515765"/>
    </source>
</evidence>